<evidence type="ECO:0000313" key="1">
    <source>
        <dbReference type="EMBL" id="CAG8824923.1"/>
    </source>
</evidence>
<dbReference type="Proteomes" id="UP000789901">
    <property type="component" value="Unassembled WGS sequence"/>
</dbReference>
<comment type="caution">
    <text evidence="1">The sequence shown here is derived from an EMBL/GenBank/DDBJ whole genome shotgun (WGS) entry which is preliminary data.</text>
</comment>
<feature type="non-terminal residue" evidence="1">
    <location>
        <position position="1"/>
    </location>
</feature>
<evidence type="ECO:0000313" key="2">
    <source>
        <dbReference type="Proteomes" id="UP000789901"/>
    </source>
</evidence>
<dbReference type="EMBL" id="CAJVQB010037166">
    <property type="protein sequence ID" value="CAG8824923.1"/>
    <property type="molecule type" value="Genomic_DNA"/>
</dbReference>
<name>A0ABN7WCU2_GIGMA</name>
<proteinExistence type="predicted"/>
<protein>
    <submittedName>
        <fullName evidence="1">16844_t:CDS:1</fullName>
    </submittedName>
</protein>
<sequence>KDYKMQAITKKQQRQSEIDKFLANNAMGFDIEGAKIVVWSFYKINKGKVDLLYLLSKINISTKDNNIQIFDIQKLNNISTNDIVSTLYSKIGSDFIRTKLYFIRGIQTYLKIIFVNEPKMKQYAKEGINIFQQTFYSYILSGSNQELLLVRLRRDPITDKQTITEEIKEVFENVGISR</sequence>
<keyword evidence="2" id="KW-1185">Reference proteome</keyword>
<gene>
    <name evidence="1" type="ORF">GMARGA_LOCUS28700</name>
</gene>
<organism evidence="1 2">
    <name type="scientific">Gigaspora margarita</name>
    <dbReference type="NCBI Taxonomy" id="4874"/>
    <lineage>
        <taxon>Eukaryota</taxon>
        <taxon>Fungi</taxon>
        <taxon>Fungi incertae sedis</taxon>
        <taxon>Mucoromycota</taxon>
        <taxon>Glomeromycotina</taxon>
        <taxon>Glomeromycetes</taxon>
        <taxon>Diversisporales</taxon>
        <taxon>Gigasporaceae</taxon>
        <taxon>Gigaspora</taxon>
    </lineage>
</organism>
<reference evidence="1 2" key="1">
    <citation type="submission" date="2021-06" db="EMBL/GenBank/DDBJ databases">
        <authorList>
            <person name="Kallberg Y."/>
            <person name="Tangrot J."/>
            <person name="Rosling A."/>
        </authorList>
    </citation>
    <scope>NUCLEOTIDE SEQUENCE [LARGE SCALE GENOMIC DNA]</scope>
    <source>
        <strain evidence="1 2">120-4 pot B 10/14</strain>
    </source>
</reference>
<accession>A0ABN7WCU2</accession>